<organism evidence="3 4">
    <name type="scientific">Acrobeloides nanus</name>
    <dbReference type="NCBI Taxonomy" id="290746"/>
    <lineage>
        <taxon>Eukaryota</taxon>
        <taxon>Metazoa</taxon>
        <taxon>Ecdysozoa</taxon>
        <taxon>Nematoda</taxon>
        <taxon>Chromadorea</taxon>
        <taxon>Rhabditida</taxon>
        <taxon>Tylenchina</taxon>
        <taxon>Cephalobomorpha</taxon>
        <taxon>Cephaloboidea</taxon>
        <taxon>Cephalobidae</taxon>
        <taxon>Acrobeloides</taxon>
    </lineage>
</organism>
<proteinExistence type="predicted"/>
<accession>A0A914D7F0</accession>
<keyword evidence="3" id="KW-1185">Reference proteome</keyword>
<sequence>DEIYNELVKEITLNKNVKKLLAEGPAIKGRKKELKGMLDTLEEAGMKLAKLQDIEYIDGENESDDENEDDSQPNRMENGEAEVFHGYVQNGNFHPNMVHGQYMGNPGNQQQIFEAHK</sequence>
<feature type="compositionally biased region" description="Polar residues" evidence="1">
    <location>
        <begin position="106"/>
        <end position="117"/>
    </location>
</feature>
<feature type="compositionally biased region" description="Acidic residues" evidence="1">
    <location>
        <begin position="57"/>
        <end position="71"/>
    </location>
</feature>
<evidence type="ECO:0000313" key="3">
    <source>
        <dbReference type="Proteomes" id="UP000887540"/>
    </source>
</evidence>
<dbReference type="AlphaFoldDB" id="A0A914D7F0"/>
<dbReference type="GO" id="GO:0005525">
    <property type="term" value="F:GTP binding"/>
    <property type="evidence" value="ECO:0007669"/>
    <property type="project" value="InterPro"/>
</dbReference>
<dbReference type="GO" id="GO:0003924">
    <property type="term" value="F:GTPase activity"/>
    <property type="evidence" value="ECO:0007669"/>
    <property type="project" value="InterPro"/>
</dbReference>
<feature type="region of interest" description="Disordered" evidence="1">
    <location>
        <begin position="57"/>
        <end position="82"/>
    </location>
</feature>
<dbReference type="Proteomes" id="UP000887540">
    <property type="component" value="Unplaced"/>
</dbReference>
<reference evidence="4" key="1">
    <citation type="submission" date="2022-11" db="UniProtKB">
        <authorList>
            <consortium name="WormBaseParasite"/>
        </authorList>
    </citation>
    <scope>IDENTIFICATION</scope>
</reference>
<evidence type="ECO:0000256" key="1">
    <source>
        <dbReference type="SAM" id="MobiDB-lite"/>
    </source>
</evidence>
<protein>
    <submittedName>
        <fullName evidence="4">GED domain-containing protein</fullName>
    </submittedName>
</protein>
<evidence type="ECO:0000259" key="2">
    <source>
        <dbReference type="PROSITE" id="PS51388"/>
    </source>
</evidence>
<dbReference type="InterPro" id="IPR020850">
    <property type="entry name" value="GED_dom"/>
</dbReference>
<dbReference type="PROSITE" id="PS51388">
    <property type="entry name" value="GED"/>
    <property type="match status" value="1"/>
</dbReference>
<feature type="region of interest" description="Disordered" evidence="1">
    <location>
        <begin position="95"/>
        <end position="117"/>
    </location>
</feature>
<dbReference type="Pfam" id="PF02212">
    <property type="entry name" value="GED"/>
    <property type="match status" value="1"/>
</dbReference>
<dbReference type="InterPro" id="IPR003130">
    <property type="entry name" value="GED"/>
</dbReference>
<feature type="domain" description="GED" evidence="2">
    <location>
        <begin position="1"/>
        <end position="56"/>
    </location>
</feature>
<name>A0A914D7F0_9BILA</name>
<dbReference type="WBParaSite" id="ACRNAN_scaffold20263.g13155.t1">
    <property type="protein sequence ID" value="ACRNAN_scaffold20263.g13155.t1"/>
    <property type="gene ID" value="ACRNAN_scaffold20263.g13155"/>
</dbReference>
<evidence type="ECO:0000313" key="4">
    <source>
        <dbReference type="WBParaSite" id="ACRNAN_scaffold20263.g13155.t1"/>
    </source>
</evidence>